<feature type="transmembrane region" description="Helical" evidence="1">
    <location>
        <begin position="268"/>
        <end position="290"/>
    </location>
</feature>
<name>A0A1E2SJ52_LEIXY</name>
<comment type="caution">
    <text evidence="3">The sequence shown here is derived from an EMBL/GenBank/DDBJ whole genome shotgun (WGS) entry which is preliminary data.</text>
</comment>
<reference evidence="3 4" key="1">
    <citation type="submission" date="2015-11" db="EMBL/GenBank/DDBJ databases">
        <authorList>
            <person name="Zhang Y."/>
            <person name="Guo Z."/>
        </authorList>
    </citation>
    <scope>NUCLEOTIDE SEQUENCE [LARGE SCALE GENOMIC DNA]</scope>
    <source>
        <strain evidence="4">gdw1</strain>
    </source>
</reference>
<evidence type="ECO:0000259" key="2">
    <source>
        <dbReference type="Pfam" id="PF01757"/>
    </source>
</evidence>
<dbReference type="InterPro" id="IPR002656">
    <property type="entry name" value="Acyl_transf_3_dom"/>
</dbReference>
<feature type="transmembrane region" description="Helical" evidence="1">
    <location>
        <begin position="163"/>
        <end position="187"/>
    </location>
</feature>
<dbReference type="AlphaFoldDB" id="A0A1E2SJ52"/>
<dbReference type="OrthoDB" id="4966979at2"/>
<dbReference type="Pfam" id="PF01757">
    <property type="entry name" value="Acyl_transf_3"/>
    <property type="match status" value="1"/>
</dbReference>
<accession>A0A1E2SJ52</accession>
<evidence type="ECO:0000256" key="1">
    <source>
        <dbReference type="SAM" id="Phobius"/>
    </source>
</evidence>
<feature type="transmembrane region" description="Helical" evidence="1">
    <location>
        <begin position="38"/>
        <end position="58"/>
    </location>
</feature>
<gene>
    <name evidence="3" type="ORF">ATY41_03735</name>
</gene>
<proteinExistence type="predicted"/>
<organism evidence="3 4">
    <name type="scientific">Leifsonia xyli subsp. xyli</name>
    <dbReference type="NCBI Taxonomy" id="59736"/>
    <lineage>
        <taxon>Bacteria</taxon>
        <taxon>Bacillati</taxon>
        <taxon>Actinomycetota</taxon>
        <taxon>Actinomycetes</taxon>
        <taxon>Micrococcales</taxon>
        <taxon>Microbacteriaceae</taxon>
        <taxon>Leifsonia</taxon>
    </lineage>
</organism>
<keyword evidence="1" id="KW-0812">Transmembrane</keyword>
<feature type="transmembrane region" description="Helical" evidence="1">
    <location>
        <begin position="302"/>
        <end position="322"/>
    </location>
</feature>
<feature type="domain" description="Acyltransferase 3" evidence="2">
    <location>
        <begin position="4"/>
        <end position="319"/>
    </location>
</feature>
<keyword evidence="1" id="KW-0472">Membrane</keyword>
<feature type="transmembrane region" description="Helical" evidence="1">
    <location>
        <begin position="124"/>
        <end position="143"/>
    </location>
</feature>
<feature type="transmembrane region" description="Helical" evidence="1">
    <location>
        <begin position="78"/>
        <end position="96"/>
    </location>
</feature>
<dbReference type="EMBL" id="LNZG01000034">
    <property type="protein sequence ID" value="ODA89777.1"/>
    <property type="molecule type" value="Genomic_DNA"/>
</dbReference>
<dbReference type="OMA" id="EYPVLTW"/>
<evidence type="ECO:0000313" key="4">
    <source>
        <dbReference type="Proteomes" id="UP000094426"/>
    </source>
</evidence>
<feature type="transmembrane region" description="Helical" evidence="1">
    <location>
        <begin position="199"/>
        <end position="219"/>
    </location>
</feature>
<feature type="transmembrane region" description="Helical" evidence="1">
    <location>
        <begin position="239"/>
        <end position="256"/>
    </location>
</feature>
<dbReference type="GO" id="GO:0016747">
    <property type="term" value="F:acyltransferase activity, transferring groups other than amino-acyl groups"/>
    <property type="evidence" value="ECO:0007669"/>
    <property type="project" value="InterPro"/>
</dbReference>
<evidence type="ECO:0000313" key="3">
    <source>
        <dbReference type="EMBL" id="ODA89777.1"/>
    </source>
</evidence>
<protein>
    <recommendedName>
        <fullName evidence="2">Acyltransferase 3 domain-containing protein</fullName>
    </recommendedName>
</protein>
<keyword evidence="1" id="KW-1133">Transmembrane helix</keyword>
<dbReference type="RefSeq" id="WP_011185344.1">
    <property type="nucleotide sequence ID" value="NZ_LNZG01000034.1"/>
</dbReference>
<dbReference type="Proteomes" id="UP000094426">
    <property type="component" value="Unassembled WGS sequence"/>
</dbReference>
<feature type="transmembrane region" description="Helical" evidence="1">
    <location>
        <begin position="102"/>
        <end position="119"/>
    </location>
</feature>
<sequence>MRILGVDLARGVALLAVFIAHTAPLTRDSPFPLKLLNFSDHFAMPLFAVTVGVSAGLASRRALADGRGMSRSRFRYGFAIRGLLLIALGILVGLFGAQVYPILHYCGAVCLLLLPFLFVRARWLAVAAAVAAVASSTLMPVVANGTPASWGLPGALLPRLTTIVAGFLFFDPAFRVTSVLAFALVGLTIARVGFRTRTMLATGATGIALLTAGYAAAALLDVAVSPHSGTLPELSVSTGWALIVLALCVLAGQVTARPGSPLGRVLSPLATLGSMTLTFYVAHLAVLGVWTRFFSPSDDHWWMVALLSAGSLAGAALFRRFLGGGPLERMVAVIAHGGRRAHPA</sequence>